<accession>A0A5Y7WD48</accession>
<proteinExistence type="predicted"/>
<sequence>MLKQHLIFLVGSCEYLYRGLESLMSNSPVRIIRVSRPEEITAYPVSPADNRLVLVSLPSVLSMAVSGRVFL</sequence>
<dbReference type="EMBL" id="AAMHCR010000083">
    <property type="protein sequence ID" value="EDH3028820.1"/>
    <property type="molecule type" value="Genomic_DNA"/>
</dbReference>
<comment type="caution">
    <text evidence="1">The sequence shown here is derived from an EMBL/GenBank/DDBJ whole genome shotgun (WGS) entry which is preliminary data.</text>
</comment>
<dbReference type="EMBL" id="AAKAJM010000031">
    <property type="protein sequence ID" value="ECQ3014332.1"/>
    <property type="molecule type" value="Genomic_DNA"/>
</dbReference>
<dbReference type="EMBL" id="AAMHSF010000023">
    <property type="protein sequence ID" value="EDH4586550.1"/>
    <property type="molecule type" value="Genomic_DNA"/>
</dbReference>
<evidence type="ECO:0000313" key="2">
    <source>
        <dbReference type="EMBL" id="EDH3028820.1"/>
    </source>
</evidence>
<name>A0A5Y7WD48_SALER</name>
<evidence type="ECO:0000313" key="1">
    <source>
        <dbReference type="EMBL" id="ECQ3014332.1"/>
    </source>
</evidence>
<protein>
    <submittedName>
        <fullName evidence="1">Uncharacterized protein</fullName>
    </submittedName>
</protein>
<reference evidence="1" key="1">
    <citation type="submission" date="2019-08" db="EMBL/GenBank/DDBJ databases">
        <authorList>
            <consortium name="PulseNet: The National Subtyping Network for Foodborne Disease Surveillance"/>
            <person name="Tarr C.L."/>
            <person name="Trees E."/>
            <person name="Katz L.S."/>
            <person name="Carleton-Romer H.A."/>
            <person name="Stroika S."/>
            <person name="Kucerova Z."/>
            <person name="Roache K.F."/>
            <person name="Sabol A.L."/>
            <person name="Besser J."/>
            <person name="Gerner-Smidt P."/>
        </authorList>
    </citation>
    <scope>NUCLEOTIDE SEQUENCE</scope>
    <source>
        <strain evidence="3">2014K-0489</strain>
        <strain evidence="1">PNUSAS094603</strain>
        <strain evidence="2">PNUSAS109927</strain>
    </source>
</reference>
<gene>
    <name evidence="3" type="ORF">CBX91_21585</name>
    <name evidence="1" type="ORF">FZ370_21870</name>
    <name evidence="2" type="ORF">GC818_20000</name>
</gene>
<evidence type="ECO:0000313" key="3">
    <source>
        <dbReference type="EMBL" id="EDH4586550.1"/>
    </source>
</evidence>
<organism evidence="1">
    <name type="scientific">Salmonella enterica</name>
    <name type="common">Salmonella choleraesuis</name>
    <dbReference type="NCBI Taxonomy" id="28901"/>
    <lineage>
        <taxon>Bacteria</taxon>
        <taxon>Pseudomonadati</taxon>
        <taxon>Pseudomonadota</taxon>
        <taxon>Gammaproteobacteria</taxon>
        <taxon>Enterobacterales</taxon>
        <taxon>Enterobacteriaceae</taxon>
        <taxon>Salmonella</taxon>
    </lineage>
</organism>
<dbReference type="AlphaFoldDB" id="A0A5Y7WD48"/>